<protein>
    <submittedName>
        <fullName evidence="2">Uncharacterized protein</fullName>
    </submittedName>
</protein>
<sequence>MGAKSDREGLSLWYRAIYRIKHFGYQMYGPAQLDEHNDPVRRLEQQRAEKVAAARRARVERERGKQP</sequence>
<dbReference type="RefSeq" id="WP_091761670.1">
    <property type="nucleotide sequence ID" value="NZ_FOHB01000008.1"/>
</dbReference>
<dbReference type="EMBL" id="FOHB01000008">
    <property type="protein sequence ID" value="SES45473.1"/>
    <property type="molecule type" value="Genomic_DNA"/>
</dbReference>
<dbReference type="OrthoDB" id="3831159at2"/>
<accession>A0A1H9XII2</accession>
<organism evidence="2 3">
    <name type="scientific">Pedococcus cremeus</name>
    <dbReference type="NCBI Taxonomy" id="587636"/>
    <lineage>
        <taxon>Bacteria</taxon>
        <taxon>Bacillati</taxon>
        <taxon>Actinomycetota</taxon>
        <taxon>Actinomycetes</taxon>
        <taxon>Micrococcales</taxon>
        <taxon>Intrasporangiaceae</taxon>
        <taxon>Pedococcus</taxon>
    </lineage>
</organism>
<gene>
    <name evidence="2" type="ORF">SAMN05216199_3801</name>
</gene>
<keyword evidence="3" id="KW-1185">Reference proteome</keyword>
<evidence type="ECO:0000256" key="1">
    <source>
        <dbReference type="SAM" id="MobiDB-lite"/>
    </source>
</evidence>
<reference evidence="3" key="1">
    <citation type="submission" date="2016-10" db="EMBL/GenBank/DDBJ databases">
        <authorList>
            <person name="Varghese N."/>
            <person name="Submissions S."/>
        </authorList>
    </citation>
    <scope>NUCLEOTIDE SEQUENCE [LARGE SCALE GENOMIC DNA]</scope>
    <source>
        <strain evidence="3">CGMCC 1.6963</strain>
    </source>
</reference>
<dbReference type="Proteomes" id="UP000199019">
    <property type="component" value="Unassembled WGS sequence"/>
</dbReference>
<name>A0A1H9XII2_9MICO</name>
<feature type="region of interest" description="Disordered" evidence="1">
    <location>
        <begin position="44"/>
        <end position="67"/>
    </location>
</feature>
<evidence type="ECO:0000313" key="3">
    <source>
        <dbReference type="Proteomes" id="UP000199019"/>
    </source>
</evidence>
<proteinExistence type="predicted"/>
<dbReference type="AlphaFoldDB" id="A0A1H9XII2"/>
<evidence type="ECO:0000313" key="2">
    <source>
        <dbReference type="EMBL" id="SES45473.1"/>
    </source>
</evidence>